<evidence type="ECO:0000256" key="1">
    <source>
        <dbReference type="SAM" id="Phobius"/>
    </source>
</evidence>
<keyword evidence="1" id="KW-0812">Transmembrane</keyword>
<gene>
    <name evidence="3" type="ORF">UFOPK1591_00316</name>
</gene>
<reference evidence="3" key="1">
    <citation type="submission" date="2020-05" db="EMBL/GenBank/DDBJ databases">
        <authorList>
            <person name="Chiriac C."/>
            <person name="Salcher M."/>
            <person name="Ghai R."/>
            <person name="Kavagutti S V."/>
        </authorList>
    </citation>
    <scope>NUCLEOTIDE SEQUENCE</scope>
</reference>
<evidence type="ECO:0000259" key="2">
    <source>
        <dbReference type="PROSITE" id="PS50053"/>
    </source>
</evidence>
<sequence length="238" mass="24720">MIKRRAIFAIGATVMSLGLLPSLATPAFAWVGGAGDLNVTQTWDGFHVPTLDVEGSDSIENVKQKIQDKTGMSPACMRLTFGIGFEQVVLQDGNVINDYPYIYPGDVIELWMLPVVAAWSITPDEPYLGGTVSNAVIAHPGVTHASVVSGSLPDGVTLDSDTGQVLGTFAEPGAFDVTIAADTVCGSAQISWSGVVPGTLADTGLNQPTIIASLIASGLLVSTGAALALLRRRHAQTS</sequence>
<evidence type="ECO:0000313" key="3">
    <source>
        <dbReference type="EMBL" id="CAB4555035.1"/>
    </source>
</evidence>
<dbReference type="SUPFAM" id="SSF54236">
    <property type="entry name" value="Ubiquitin-like"/>
    <property type="match status" value="1"/>
</dbReference>
<dbReference type="EMBL" id="CAEZTD010000014">
    <property type="protein sequence ID" value="CAB4555035.1"/>
    <property type="molecule type" value="Genomic_DNA"/>
</dbReference>
<keyword evidence="1" id="KW-0472">Membrane</keyword>
<dbReference type="InterPro" id="IPR029071">
    <property type="entry name" value="Ubiquitin-like_domsf"/>
</dbReference>
<protein>
    <submittedName>
        <fullName evidence="3">Unannotated protein</fullName>
    </submittedName>
</protein>
<dbReference type="Gene3D" id="2.60.40.10">
    <property type="entry name" value="Immunoglobulins"/>
    <property type="match status" value="1"/>
</dbReference>
<dbReference type="InterPro" id="IPR000626">
    <property type="entry name" value="Ubiquitin-like_dom"/>
</dbReference>
<dbReference type="AlphaFoldDB" id="A0A6J6CV30"/>
<dbReference type="Pfam" id="PF05345">
    <property type="entry name" value="He_PIG"/>
    <property type="match status" value="1"/>
</dbReference>
<dbReference type="PROSITE" id="PS50053">
    <property type="entry name" value="UBIQUITIN_2"/>
    <property type="match status" value="1"/>
</dbReference>
<dbReference type="Gene3D" id="3.10.20.90">
    <property type="entry name" value="Phosphatidylinositol 3-kinase Catalytic Subunit, Chain A, domain 1"/>
    <property type="match status" value="1"/>
</dbReference>
<proteinExistence type="predicted"/>
<feature type="domain" description="Ubiquitin-like" evidence="2">
    <location>
        <begin position="35"/>
        <end position="99"/>
    </location>
</feature>
<feature type="transmembrane region" description="Helical" evidence="1">
    <location>
        <begin position="210"/>
        <end position="230"/>
    </location>
</feature>
<name>A0A6J6CV30_9ZZZZ</name>
<keyword evidence="1" id="KW-1133">Transmembrane helix</keyword>
<dbReference type="InterPro" id="IPR013783">
    <property type="entry name" value="Ig-like_fold"/>
</dbReference>
<dbReference type="Pfam" id="PF00240">
    <property type="entry name" value="ubiquitin"/>
    <property type="match status" value="1"/>
</dbReference>
<accession>A0A6J6CV30</accession>
<organism evidence="3">
    <name type="scientific">freshwater metagenome</name>
    <dbReference type="NCBI Taxonomy" id="449393"/>
    <lineage>
        <taxon>unclassified sequences</taxon>
        <taxon>metagenomes</taxon>
        <taxon>ecological metagenomes</taxon>
    </lineage>
</organism>